<dbReference type="STRING" id="32040.SAMN04489710_106190"/>
<dbReference type="CDD" id="cd06233">
    <property type="entry name" value="M14-like"/>
    <property type="match status" value="1"/>
</dbReference>
<proteinExistence type="predicted"/>
<reference evidence="2" key="1">
    <citation type="submission" date="2016-10" db="EMBL/GenBank/DDBJ databases">
        <authorList>
            <person name="Varghese N."/>
            <person name="Submissions S."/>
        </authorList>
    </citation>
    <scope>NUCLEOTIDE SEQUENCE [LARGE SCALE GENOMIC DNA]</scope>
    <source>
        <strain evidence="2">DSM 7481</strain>
    </source>
</reference>
<organism evidence="1 2">
    <name type="scientific">Paracidovorax konjaci</name>
    <dbReference type="NCBI Taxonomy" id="32040"/>
    <lineage>
        <taxon>Bacteria</taxon>
        <taxon>Pseudomonadati</taxon>
        <taxon>Pseudomonadota</taxon>
        <taxon>Betaproteobacteria</taxon>
        <taxon>Burkholderiales</taxon>
        <taxon>Comamonadaceae</taxon>
        <taxon>Paracidovorax</taxon>
    </lineage>
</organism>
<name>A0A1I1VBS7_9BURK</name>
<accession>A0A1I1VBS7</accession>
<dbReference type="EMBL" id="FOMQ01000006">
    <property type="protein sequence ID" value="SFD80374.1"/>
    <property type="molecule type" value="Genomic_DNA"/>
</dbReference>
<evidence type="ECO:0000313" key="2">
    <source>
        <dbReference type="Proteomes" id="UP000199517"/>
    </source>
</evidence>
<dbReference type="SUPFAM" id="SSF53187">
    <property type="entry name" value="Zn-dependent exopeptidases"/>
    <property type="match status" value="1"/>
</dbReference>
<dbReference type="Pfam" id="PF10994">
    <property type="entry name" value="DUF2817"/>
    <property type="match status" value="1"/>
</dbReference>
<dbReference type="OrthoDB" id="4014363at2"/>
<evidence type="ECO:0000313" key="1">
    <source>
        <dbReference type="EMBL" id="SFD80374.1"/>
    </source>
</evidence>
<sequence length="367" mass="39740">MIGTAQAFSSRYAQARAQFLQAAAAAGLAVESHPHPLPGREGEALALDVVRDGPADARHLLIVSSACHGVEGHCGSGVQVFALHDEAWRAKARGAGVAVLYLHALNPHGFSHTRRVTHENVDLNRNFHDFRQPLPTNAAYREIAALLLPEQWPPTPENERAVGAFIAANGEAAWQAAITRGQHEFPEGLFFGGTEATWSNRTLRQVLRAHGAAADHIAWIDLHTGLGPNGHGERIYAGHDDADAVRRARRWWDGGGATPVTSIYDGSSTSAFLTGLMWNSVYDECPRAGITGIALEYGTVPVLDVLQALRADHWLHLHPEAPAAQAEGIRQQVRAAFYTDTDAWKQRIVEQAREAMFQAVDGLAALA</sequence>
<evidence type="ECO:0008006" key="3">
    <source>
        <dbReference type="Google" id="ProtNLM"/>
    </source>
</evidence>
<dbReference type="AlphaFoldDB" id="A0A1I1VBS7"/>
<dbReference type="Gene3D" id="3.40.630.10">
    <property type="entry name" value="Zn peptidases"/>
    <property type="match status" value="1"/>
</dbReference>
<dbReference type="RefSeq" id="WP_092952221.1">
    <property type="nucleotide sequence ID" value="NZ_FOMQ01000006.1"/>
</dbReference>
<gene>
    <name evidence="1" type="ORF">SAMN04489710_106190</name>
</gene>
<keyword evidence="2" id="KW-1185">Reference proteome</keyword>
<dbReference type="Proteomes" id="UP000199517">
    <property type="component" value="Unassembled WGS sequence"/>
</dbReference>
<dbReference type="InterPro" id="IPR021259">
    <property type="entry name" value="DUF2817"/>
</dbReference>
<protein>
    <recommendedName>
        <fullName evidence="3">DUF2817 domain-containing protein</fullName>
    </recommendedName>
</protein>